<reference evidence="4 8" key="3">
    <citation type="submission" date="2018-08" db="EMBL/GenBank/DDBJ databases">
        <title>Recombination of ecologically and evolutionarily significant loci maintains genetic cohesion in the Pseudomonas syringae species complex.</title>
        <authorList>
            <person name="Dillon M."/>
            <person name="Thakur S."/>
            <person name="Almeida R.N.D."/>
            <person name="Weir B.S."/>
            <person name="Guttman D.S."/>
        </authorList>
    </citation>
    <scope>NUCLEOTIDE SEQUENCE [LARGE SCALE GENOMIC DNA]</scope>
    <source>
        <strain evidence="4 8">ICMP 7846</strain>
    </source>
</reference>
<dbReference type="EMBL" id="CP136986">
    <property type="protein sequence ID" value="WOS75598.1"/>
    <property type="molecule type" value="Genomic_DNA"/>
</dbReference>
<name>A0A069Q2N0_PSEAI</name>
<dbReference type="PROSITE" id="PS51257">
    <property type="entry name" value="PROKAR_LIPOPROTEIN"/>
    <property type="match status" value="1"/>
</dbReference>
<gene>
    <name evidence="4" type="ORF">ALP65_01480</name>
    <name evidence="3" type="ORF">CAZ10_34725</name>
    <name evidence="2" type="ORF">GNQ48_02915</name>
    <name evidence="5" type="ORF">IPC1295_23290</name>
    <name evidence="6" type="ORF">L4V69_24175</name>
</gene>
<evidence type="ECO:0000313" key="9">
    <source>
        <dbReference type="Proteomes" id="UP000284767"/>
    </source>
</evidence>
<proteinExistence type="predicted"/>
<evidence type="ECO:0000313" key="5">
    <source>
        <dbReference type="EMBL" id="RPM10637.1"/>
    </source>
</evidence>
<sequence length="170" mass="18362">MLSIKKNLGLLAMTVALAACASNPNDLPDFPEHEYAATQQVGEGVINGDLYLTSASGAIQKGTNTKVTLEPATSYMKAYYAKFGNLDAAKRDPDVQPPVLDPRRATYVREATTDQNGRFDFDHIPNGTYYISSELTWSAQSDGKTITEGGTVTKLVTVSGSQPQKVLLTR</sequence>
<evidence type="ECO:0000313" key="10">
    <source>
        <dbReference type="Proteomes" id="UP000433532"/>
    </source>
</evidence>
<dbReference type="Proteomes" id="UP000270834">
    <property type="component" value="Unassembled WGS sequence"/>
</dbReference>
<evidence type="ECO:0000313" key="4">
    <source>
        <dbReference type="EMBL" id="RMS61254.1"/>
    </source>
</evidence>
<dbReference type="Gene3D" id="2.60.40.10">
    <property type="entry name" value="Immunoglobulins"/>
    <property type="match status" value="1"/>
</dbReference>
<dbReference type="RefSeq" id="WP_003082734.1">
    <property type="nucleotide sequence ID" value="NZ_AP014622.1"/>
</dbReference>
<organism evidence="3 7">
    <name type="scientific">Pseudomonas aeruginosa</name>
    <dbReference type="NCBI Taxonomy" id="287"/>
    <lineage>
        <taxon>Bacteria</taxon>
        <taxon>Pseudomonadati</taxon>
        <taxon>Pseudomonadota</taxon>
        <taxon>Gammaproteobacteria</taxon>
        <taxon>Pseudomonadales</taxon>
        <taxon>Pseudomonadaceae</taxon>
        <taxon>Pseudomonas</taxon>
    </lineage>
</organism>
<dbReference type="EMBL" id="NSNE01000015">
    <property type="protein sequence ID" value="RPM10637.1"/>
    <property type="molecule type" value="Genomic_DNA"/>
</dbReference>
<dbReference type="EMBL" id="RBSQ01000291">
    <property type="protein sequence ID" value="RMS61254.1"/>
    <property type="molecule type" value="Genomic_DNA"/>
</dbReference>
<dbReference type="EMBL" id="NFFZ01000032">
    <property type="protein sequence ID" value="OTI55150.1"/>
    <property type="molecule type" value="Genomic_DNA"/>
</dbReference>
<reference evidence="3 7" key="1">
    <citation type="submission" date="2017-05" db="EMBL/GenBank/DDBJ databases">
        <authorList>
            <person name="Song R."/>
            <person name="Chenine A.L."/>
            <person name="Ruprecht R.M."/>
        </authorList>
    </citation>
    <scope>NUCLEOTIDE SEQUENCE [LARGE SCALE GENOMIC DNA]</scope>
    <source>
        <strain evidence="3 7">S567_C10_BS</strain>
    </source>
</reference>
<dbReference type="AlphaFoldDB" id="A0A069Q2N0"/>
<reference evidence="6" key="6">
    <citation type="submission" date="2023-06" db="EMBL/GenBank/DDBJ databases">
        <authorList>
            <consortium name="Clinical and Environmental Microbiology Branch: Whole genome sequencing antimicrobial resistance pathogens in the healthcare setting"/>
        </authorList>
    </citation>
    <scope>NUCLEOTIDE SEQUENCE</scope>
    <source>
        <strain evidence="6">2021CK-01020</strain>
    </source>
</reference>
<keyword evidence="1" id="KW-0732">Signal</keyword>
<dbReference type="InterPro" id="IPR013783">
    <property type="entry name" value="Ig-like_fold"/>
</dbReference>
<reference evidence="6" key="7">
    <citation type="submission" date="2023-10" db="EMBL/GenBank/DDBJ databases">
        <title>Pathogen: clinical or host-associated sample.</title>
        <authorList>
            <person name="Hergert J."/>
            <person name="Casey R."/>
            <person name="Wagner J."/>
            <person name="Young E.L."/>
            <person name="Oakeson K.F."/>
        </authorList>
    </citation>
    <scope>NUCLEOTIDE SEQUENCE</scope>
    <source>
        <strain evidence="6">2021CK-01020</strain>
    </source>
</reference>
<dbReference type="SUPFAM" id="SSF117074">
    <property type="entry name" value="Hypothetical protein PA1324"/>
    <property type="match status" value="1"/>
</dbReference>
<dbReference type="EMBL" id="WOAD01000001">
    <property type="protein sequence ID" value="MUI33943.1"/>
    <property type="molecule type" value="Genomic_DNA"/>
</dbReference>
<reference evidence="5 9" key="4">
    <citation type="submission" date="2019-01" db="EMBL/GenBank/DDBJ databases">
        <title>The Pseudomonas aeruginosa pan-genome provides new insights on its population structure, horizontal gene transfer and pathogenicity.</title>
        <authorList>
            <person name="Freschi L."/>
            <person name="Vincent A.T."/>
            <person name="Jeukens J."/>
            <person name="Emond-Rheault J.-G."/>
            <person name="Kukavica-Ibrulj I."/>
            <person name="Dupont M.-J."/>
            <person name="Charette S.J."/>
            <person name="Boyle B."/>
            <person name="Levesque R.C."/>
        </authorList>
    </citation>
    <scope>NUCLEOTIDE SEQUENCE [LARGE SCALE GENOMIC DNA]</scope>
    <source>
        <strain evidence="5 9">PA-W36</strain>
    </source>
</reference>
<accession>A0A069Q2N0</accession>
<dbReference type="Proteomes" id="UP000284767">
    <property type="component" value="Unassembled WGS sequence"/>
</dbReference>
<dbReference type="Proteomes" id="UP000194857">
    <property type="component" value="Unassembled WGS sequence"/>
</dbReference>
<dbReference type="Proteomes" id="UP000433532">
    <property type="component" value="Unassembled WGS sequence"/>
</dbReference>
<reference evidence="5 9" key="2">
    <citation type="submission" date="2017-08" db="EMBL/GenBank/DDBJ databases">
        <authorList>
            <person name="Feschi L."/>
            <person name="Jeukens J."/>
            <person name="Emond-Rheault J.-G."/>
            <person name="Kukavica-Ibrulj I."/>
            <person name="Boyle B."/>
            <person name="Levesque R.C."/>
        </authorList>
    </citation>
    <scope>NUCLEOTIDE SEQUENCE [LARGE SCALE GENOMIC DNA]</scope>
    <source>
        <strain evidence="5 9">PA-W36</strain>
    </source>
</reference>
<evidence type="ECO:0000313" key="7">
    <source>
        <dbReference type="Proteomes" id="UP000194857"/>
    </source>
</evidence>
<protein>
    <submittedName>
        <fullName evidence="6">Prealbumin-like fold domain-containing protein</fullName>
    </submittedName>
</protein>
<evidence type="ECO:0000313" key="2">
    <source>
        <dbReference type="EMBL" id="MUI33943.1"/>
    </source>
</evidence>
<reference evidence="2 10" key="5">
    <citation type="submission" date="2019-11" db="EMBL/GenBank/DDBJ databases">
        <title>Genomes of ocular Pseudomonas aeruginosa isolates.</title>
        <authorList>
            <person name="Khan M."/>
            <person name="Rice S.A."/>
            <person name="Willcox M.D.P."/>
            <person name="Stapleton F."/>
        </authorList>
    </citation>
    <scope>NUCLEOTIDE SEQUENCE [LARGE SCALE GENOMIC DNA]</scope>
    <source>
        <strain evidence="2 10">PA221</strain>
    </source>
</reference>
<dbReference type="KEGG" id="paeb:NCGM1900_5248"/>
<accession>A0A1S1BYP8</accession>
<evidence type="ECO:0000313" key="3">
    <source>
        <dbReference type="EMBL" id="OTI55150.1"/>
    </source>
</evidence>
<feature type="signal peptide" evidence="1">
    <location>
        <begin position="1"/>
        <end position="21"/>
    </location>
</feature>
<evidence type="ECO:0000256" key="1">
    <source>
        <dbReference type="SAM" id="SignalP"/>
    </source>
</evidence>
<feature type="chain" id="PRO_5015027672" evidence="1">
    <location>
        <begin position="22"/>
        <end position="170"/>
    </location>
</feature>
<evidence type="ECO:0000313" key="8">
    <source>
        <dbReference type="Proteomes" id="UP000270834"/>
    </source>
</evidence>
<evidence type="ECO:0000313" key="6">
    <source>
        <dbReference type="EMBL" id="WOS75598.1"/>
    </source>
</evidence>
<dbReference type="Proteomes" id="UP001297540">
    <property type="component" value="Chromosome"/>
</dbReference>